<protein>
    <submittedName>
        <fullName evidence="1">Uncharacterized protein</fullName>
    </submittedName>
</protein>
<sequence>MAKLAWPGTTEMIGYRAYLIGSDGHIQQRIDLLCDADEAAKEQAEQFVDGHDVELWQLNRRICEFKAKE</sequence>
<comment type="caution">
    <text evidence="1">The sequence shown here is derived from an EMBL/GenBank/DDBJ whole genome shotgun (WGS) entry which is preliminary data.</text>
</comment>
<organism evidence="1 2">
    <name type="scientific">Bradyrhizobium japonicum</name>
    <dbReference type="NCBI Taxonomy" id="375"/>
    <lineage>
        <taxon>Bacteria</taxon>
        <taxon>Pseudomonadati</taxon>
        <taxon>Pseudomonadota</taxon>
        <taxon>Alphaproteobacteria</taxon>
        <taxon>Hyphomicrobiales</taxon>
        <taxon>Nitrobacteraceae</taxon>
        <taxon>Bradyrhizobium</taxon>
    </lineage>
</organism>
<evidence type="ECO:0000313" key="1">
    <source>
        <dbReference type="EMBL" id="KGT75942.1"/>
    </source>
</evidence>
<evidence type="ECO:0000313" key="2">
    <source>
        <dbReference type="Proteomes" id="UP000030377"/>
    </source>
</evidence>
<proteinExistence type="predicted"/>
<dbReference type="Proteomes" id="UP000030377">
    <property type="component" value="Unassembled WGS sequence"/>
</dbReference>
<dbReference type="RefSeq" id="WP_160300669.1">
    <property type="nucleotide sequence ID" value="NZ_JRPN01000021.1"/>
</dbReference>
<accession>A0A0A3XNG6</accession>
<gene>
    <name evidence="1" type="ORF">MA20_29260</name>
</gene>
<dbReference type="EMBL" id="JRPN01000021">
    <property type="protein sequence ID" value="KGT75942.1"/>
    <property type="molecule type" value="Genomic_DNA"/>
</dbReference>
<name>A0A0A3XNG6_BRAJP</name>
<reference evidence="1 2" key="1">
    <citation type="submission" date="2014-09" db="EMBL/GenBank/DDBJ databases">
        <title>Draft genome of Bradyrhizobium japonicum Is-34.</title>
        <authorList>
            <person name="Tsurumaru H."/>
            <person name="Yamakawa T."/>
            <person name="Hashimoto S."/>
            <person name="Okizaki K."/>
            <person name="Kanesaki Y."/>
            <person name="Yoshikawa H."/>
            <person name="Yajima S."/>
        </authorList>
    </citation>
    <scope>NUCLEOTIDE SEQUENCE [LARGE SCALE GENOMIC DNA]</scope>
    <source>
        <strain evidence="1 2">Is-34</strain>
    </source>
</reference>
<dbReference type="AlphaFoldDB" id="A0A0A3XNG6"/>